<organism evidence="2 3">
    <name type="scientific">Nocardia bovistercoris</name>
    <dbReference type="NCBI Taxonomy" id="2785916"/>
    <lineage>
        <taxon>Bacteria</taxon>
        <taxon>Bacillati</taxon>
        <taxon>Actinomycetota</taxon>
        <taxon>Actinomycetes</taxon>
        <taxon>Mycobacteriales</taxon>
        <taxon>Nocardiaceae</taxon>
        <taxon>Nocardia</taxon>
    </lineage>
</organism>
<keyword evidence="3" id="KW-1185">Reference proteome</keyword>
<keyword evidence="1" id="KW-1133">Transmembrane helix</keyword>
<dbReference type="Proteomes" id="UP000655751">
    <property type="component" value="Unassembled WGS sequence"/>
</dbReference>
<evidence type="ECO:0000313" key="3">
    <source>
        <dbReference type="Proteomes" id="UP000655751"/>
    </source>
</evidence>
<gene>
    <name evidence="2" type="ORF">IT779_19795</name>
</gene>
<proteinExistence type="predicted"/>
<accession>A0A931ICE2</accession>
<dbReference type="AlphaFoldDB" id="A0A931ICE2"/>
<dbReference type="RefSeq" id="WP_196150857.1">
    <property type="nucleotide sequence ID" value="NZ_JADMLG010000008.1"/>
</dbReference>
<dbReference type="EMBL" id="JADMLG010000008">
    <property type="protein sequence ID" value="MBH0778526.1"/>
    <property type="molecule type" value="Genomic_DNA"/>
</dbReference>
<feature type="transmembrane region" description="Helical" evidence="1">
    <location>
        <begin position="63"/>
        <end position="88"/>
    </location>
</feature>
<reference evidence="2" key="1">
    <citation type="submission" date="2020-11" db="EMBL/GenBank/DDBJ databases">
        <title>Nocardia NEAU-351.nov., a novel actinomycete isolated from the cow dung.</title>
        <authorList>
            <person name="Zhang X."/>
        </authorList>
    </citation>
    <scope>NUCLEOTIDE SEQUENCE</scope>
    <source>
        <strain evidence="2">NEAU-351</strain>
    </source>
</reference>
<sequence length="92" mass="9483">MVIPDKPIGQPVEHPNATAVLILGALSILCCGIAGPVAWALGRRALDQIEESGGGYGGRAQVLVGYVLGVIGTILMIIMAIFFILILLTGNA</sequence>
<name>A0A931ICE2_9NOCA</name>
<comment type="caution">
    <text evidence="2">The sequence shown here is derived from an EMBL/GenBank/DDBJ whole genome shotgun (WGS) entry which is preliminary data.</text>
</comment>
<keyword evidence="1" id="KW-0812">Transmembrane</keyword>
<keyword evidence="1" id="KW-0472">Membrane</keyword>
<feature type="transmembrane region" description="Helical" evidence="1">
    <location>
        <begin position="20"/>
        <end position="42"/>
    </location>
</feature>
<evidence type="ECO:0000256" key="1">
    <source>
        <dbReference type="SAM" id="Phobius"/>
    </source>
</evidence>
<protein>
    <submittedName>
        <fullName evidence="2">DUF4190 domain-containing protein</fullName>
    </submittedName>
</protein>
<evidence type="ECO:0000313" key="2">
    <source>
        <dbReference type="EMBL" id="MBH0778526.1"/>
    </source>
</evidence>